<dbReference type="EMBL" id="SNRY01001719">
    <property type="protein sequence ID" value="KAA6329003.1"/>
    <property type="molecule type" value="Genomic_DNA"/>
</dbReference>
<gene>
    <name evidence="1" type="ORF">EZS27_022153</name>
</gene>
<dbReference type="AlphaFoldDB" id="A0A5J4R8I9"/>
<evidence type="ECO:0000313" key="1">
    <source>
        <dbReference type="EMBL" id="KAA6329003.1"/>
    </source>
</evidence>
<name>A0A5J4R8I9_9ZZZZ</name>
<comment type="caution">
    <text evidence="1">The sequence shown here is derived from an EMBL/GenBank/DDBJ whole genome shotgun (WGS) entry which is preliminary data.</text>
</comment>
<accession>A0A5J4R8I9</accession>
<proteinExistence type="predicted"/>
<protein>
    <submittedName>
        <fullName evidence="1">Uncharacterized protein</fullName>
    </submittedName>
</protein>
<organism evidence="1">
    <name type="scientific">termite gut metagenome</name>
    <dbReference type="NCBI Taxonomy" id="433724"/>
    <lineage>
        <taxon>unclassified sequences</taxon>
        <taxon>metagenomes</taxon>
        <taxon>organismal metagenomes</taxon>
    </lineage>
</organism>
<reference evidence="1" key="1">
    <citation type="submission" date="2019-03" db="EMBL/GenBank/DDBJ databases">
        <title>Single cell metagenomics reveals metabolic interactions within the superorganism composed of flagellate Streblomastix strix and complex community of Bacteroidetes bacteria on its surface.</title>
        <authorList>
            <person name="Treitli S.C."/>
            <person name="Kolisko M."/>
            <person name="Husnik F."/>
            <person name="Keeling P."/>
            <person name="Hampl V."/>
        </authorList>
    </citation>
    <scope>NUCLEOTIDE SEQUENCE</scope>
    <source>
        <strain evidence="1">STM</strain>
    </source>
</reference>
<sequence length="314" mass="37304">MIANLYLHTDSFLYNGSDTFEEFSSKFQKFVSDLSVMKVEKDENIIYVTERFCVVNIFEDKTIFDLAVSLQTEEKNLLYSILGNTSQECDFSLDQLKSKCKYQEDESECHSIIIFNAPNTTTHSDQNYINFDEYEIVYNKSSWIYLRRQILGNHPQEANHFIEECKKYFPSLFFHDNNKEVVGKYLKYIPRKIIYYLSCLNDCFLNFRHSYENRENTNNMLRDFASRYNMDDEASLQGNPSKRVDLIYKFPRKKDASLKEIHCEPHLKINKYDDNYKKKKTDDEDKFCARIYFHFGDPEIKENIILIGSIGPHI</sequence>